<keyword evidence="4" id="KW-1185">Reference proteome</keyword>
<keyword evidence="2" id="KW-0812">Transmembrane</keyword>
<dbReference type="Proteomes" id="UP000007962">
    <property type="component" value="Chromosome"/>
</dbReference>
<dbReference type="OrthoDB" id="4829987at2"/>
<keyword evidence="2" id="KW-1133">Transmembrane helix</keyword>
<proteinExistence type="predicted"/>
<evidence type="ECO:0000313" key="3">
    <source>
        <dbReference type="EMBL" id="ACQ81280.1"/>
    </source>
</evidence>
<feature type="transmembrane region" description="Helical" evidence="2">
    <location>
        <begin position="155"/>
        <end position="175"/>
    </location>
</feature>
<evidence type="ECO:0000256" key="2">
    <source>
        <dbReference type="SAM" id="Phobius"/>
    </source>
</evidence>
<dbReference type="HOGENOM" id="CLU_1387915_0_0_11"/>
<feature type="transmembrane region" description="Helical" evidence="2">
    <location>
        <begin position="129"/>
        <end position="149"/>
    </location>
</feature>
<accession>C5BZV0</accession>
<protein>
    <submittedName>
        <fullName evidence="3">Uncharacterized protein</fullName>
    </submittedName>
</protein>
<dbReference type="AlphaFoldDB" id="C5BZV0"/>
<dbReference type="STRING" id="471853.Bcav_3036"/>
<reference evidence="3 4" key="1">
    <citation type="journal article" date="2009" name="Stand. Genomic Sci.">
        <title>Complete genome sequence of Beutenbergia cavernae type strain (HKI 0122).</title>
        <authorList>
            <person name="Land M."/>
            <person name="Pukall R."/>
            <person name="Abt B."/>
            <person name="Goker M."/>
            <person name="Rohde M."/>
            <person name="Glavina Del Rio T."/>
            <person name="Tice H."/>
            <person name="Copeland A."/>
            <person name="Cheng J.F."/>
            <person name="Lucas S."/>
            <person name="Chen F."/>
            <person name="Nolan M."/>
            <person name="Bruce D."/>
            <person name="Goodwin L."/>
            <person name="Pitluck S."/>
            <person name="Ivanova N."/>
            <person name="Mavromatis K."/>
            <person name="Ovchinnikova G."/>
            <person name="Pati A."/>
            <person name="Chen A."/>
            <person name="Palaniappan K."/>
            <person name="Hauser L."/>
            <person name="Chang Y.J."/>
            <person name="Jefferies C.C."/>
            <person name="Saunders E."/>
            <person name="Brettin T."/>
            <person name="Detter J.C."/>
            <person name="Han C."/>
            <person name="Chain P."/>
            <person name="Bristow J."/>
            <person name="Eisen J.A."/>
            <person name="Markowitz V."/>
            <person name="Hugenholtz P."/>
            <person name="Kyrpides N.C."/>
            <person name="Klenk H.P."/>
            <person name="Lapidus A."/>
        </authorList>
    </citation>
    <scope>NUCLEOTIDE SEQUENCE [LARGE SCALE GENOMIC DNA]</scope>
    <source>
        <strain evidence="4">ATCC BAA-8 / DSM 12333 / NBRC 16432</strain>
    </source>
</reference>
<dbReference type="KEGG" id="bcv:Bcav_3036"/>
<gene>
    <name evidence="3" type="ordered locus">Bcav_3036</name>
</gene>
<dbReference type="RefSeq" id="WP_015883520.1">
    <property type="nucleotide sequence ID" value="NC_012669.1"/>
</dbReference>
<name>C5BZV0_BEUC1</name>
<evidence type="ECO:0000256" key="1">
    <source>
        <dbReference type="SAM" id="MobiDB-lite"/>
    </source>
</evidence>
<feature type="region of interest" description="Disordered" evidence="1">
    <location>
        <begin position="1"/>
        <end position="109"/>
    </location>
</feature>
<dbReference type="EMBL" id="CP001618">
    <property type="protein sequence ID" value="ACQ81280.1"/>
    <property type="molecule type" value="Genomic_DNA"/>
</dbReference>
<sequence>MSSDDRTPPADEANEANELNEANDERATAAEPAAGHELAPEEPTDVLLPTPEPYPQPYSEPERPPEPEPEAGSEPIFPTTPTPVEPTAWDVPPTGEATPSTPPVRDEPVVITPPVAPVLRSRGPRPGTVVWGLVIMAVGIVLIAIASGARIDLQLTFIVLLTGAGLALLIGALLAGRRRGASRDDASGPRVTVTRD</sequence>
<keyword evidence="2" id="KW-0472">Membrane</keyword>
<organism evidence="3 4">
    <name type="scientific">Beutenbergia cavernae (strain ATCC BAA-8 / DSM 12333 / CCUG 43141 / JCM 11478 / NBRC 16432 / NCIMB 13614 / HKI 0122)</name>
    <dbReference type="NCBI Taxonomy" id="471853"/>
    <lineage>
        <taxon>Bacteria</taxon>
        <taxon>Bacillati</taxon>
        <taxon>Actinomycetota</taxon>
        <taxon>Actinomycetes</taxon>
        <taxon>Micrococcales</taxon>
        <taxon>Beutenbergiaceae</taxon>
        <taxon>Beutenbergia</taxon>
    </lineage>
</organism>
<evidence type="ECO:0000313" key="4">
    <source>
        <dbReference type="Proteomes" id="UP000007962"/>
    </source>
</evidence>